<reference evidence="4" key="1">
    <citation type="submission" date="2022-11" db="UniProtKB">
        <authorList>
            <consortium name="WormBaseParasite"/>
        </authorList>
    </citation>
    <scope>IDENTIFICATION</scope>
</reference>
<evidence type="ECO:0000256" key="1">
    <source>
        <dbReference type="SAM" id="Phobius"/>
    </source>
</evidence>
<keyword evidence="3" id="KW-1185">Reference proteome</keyword>
<evidence type="ECO:0000313" key="3">
    <source>
        <dbReference type="Proteomes" id="UP000887569"/>
    </source>
</evidence>
<proteinExistence type="predicted"/>
<feature type="transmembrane region" description="Helical" evidence="1">
    <location>
        <begin position="29"/>
        <end position="50"/>
    </location>
</feature>
<dbReference type="Proteomes" id="UP000887569">
    <property type="component" value="Unplaced"/>
</dbReference>
<keyword evidence="1" id="KW-1133">Transmembrane helix</keyword>
<evidence type="ECO:0000313" key="4">
    <source>
        <dbReference type="WBParaSite" id="PgR004_g198_t02"/>
    </source>
</evidence>
<feature type="transmembrane region" description="Helical" evidence="1">
    <location>
        <begin position="56"/>
        <end position="79"/>
    </location>
</feature>
<accession>A0A915ABF8</accession>
<feature type="domain" description="DUF7087" evidence="2">
    <location>
        <begin position="24"/>
        <end position="154"/>
    </location>
</feature>
<protein>
    <recommendedName>
        <fullName evidence="2">DUF7087 domain-containing protein</fullName>
    </recommendedName>
</protein>
<keyword evidence="1" id="KW-0472">Membrane</keyword>
<evidence type="ECO:0000259" key="2">
    <source>
        <dbReference type="Pfam" id="PF23346"/>
    </source>
</evidence>
<dbReference type="InterPro" id="IPR055514">
    <property type="entry name" value="DUF7087"/>
</dbReference>
<feature type="transmembrane region" description="Helical" evidence="1">
    <location>
        <begin position="129"/>
        <end position="152"/>
    </location>
</feature>
<feature type="transmembrane region" description="Helical" evidence="1">
    <location>
        <begin position="100"/>
        <end position="123"/>
    </location>
</feature>
<keyword evidence="1" id="KW-0812">Transmembrane</keyword>
<organism evidence="3 4">
    <name type="scientific">Parascaris univalens</name>
    <name type="common">Nematode worm</name>
    <dbReference type="NCBI Taxonomy" id="6257"/>
    <lineage>
        <taxon>Eukaryota</taxon>
        <taxon>Metazoa</taxon>
        <taxon>Ecdysozoa</taxon>
        <taxon>Nematoda</taxon>
        <taxon>Chromadorea</taxon>
        <taxon>Rhabditida</taxon>
        <taxon>Spirurina</taxon>
        <taxon>Ascaridomorpha</taxon>
        <taxon>Ascaridoidea</taxon>
        <taxon>Ascarididae</taxon>
        <taxon>Parascaris</taxon>
    </lineage>
</organism>
<dbReference type="WBParaSite" id="PgR004_g198_t02">
    <property type="protein sequence ID" value="PgR004_g198_t02"/>
    <property type="gene ID" value="PgR004_g198"/>
</dbReference>
<sequence>CFLLPFCQEIRMATSEGRHQSFGFSFPSVVYQLRTAQVVALFLEMCILYMEYDRIGLYFLIPLAVHLLNIYHTGSRLYYSIDGRYDLKQMLAVKDINIKAKYAFAVFGSVVLALMGHLVVGSIPSTLSALIYTLSDYASLAAASVVLAAEIYETCKGSSK</sequence>
<name>A0A915ABF8_PARUN</name>
<dbReference type="AlphaFoldDB" id="A0A915ABF8"/>
<dbReference type="PANTHER" id="PTHR36940:SF1">
    <property type="entry name" value="DUF3278 DOMAIN-CONTAINING PROTEIN"/>
    <property type="match status" value="1"/>
</dbReference>
<dbReference type="PANTHER" id="PTHR36940">
    <property type="entry name" value="PROTEIN CBG20338"/>
    <property type="match status" value="1"/>
</dbReference>
<dbReference type="Pfam" id="PF23346">
    <property type="entry name" value="DUF7087"/>
    <property type="match status" value="1"/>
</dbReference>